<evidence type="ECO:0000313" key="4">
    <source>
        <dbReference type="Proteomes" id="UP000677305"/>
    </source>
</evidence>
<keyword evidence="4" id="KW-1185">Reference proteome</keyword>
<dbReference type="RefSeq" id="WP_212693508.1">
    <property type="nucleotide sequence ID" value="NZ_CP058561.1"/>
</dbReference>
<reference evidence="3 4" key="1">
    <citation type="submission" date="2020-07" db="EMBL/GenBank/DDBJ databases">
        <title>Vallitalea guaymasensis genome.</title>
        <authorList>
            <person name="Postec A."/>
        </authorList>
    </citation>
    <scope>NUCLEOTIDE SEQUENCE [LARGE SCALE GENOMIC DNA]</scope>
    <source>
        <strain evidence="3 4">Ra1766G1</strain>
    </source>
</reference>
<feature type="domain" description="DUF6128" evidence="2">
    <location>
        <begin position="266"/>
        <end position="375"/>
    </location>
</feature>
<dbReference type="KEGG" id="vgu:HYG85_11065"/>
<name>A0A8J8MAL0_9FIRM</name>
<accession>A0A8J8MAL0</accession>
<evidence type="ECO:0000256" key="1">
    <source>
        <dbReference type="SAM" id="MobiDB-lite"/>
    </source>
</evidence>
<dbReference type="Pfam" id="PF19623">
    <property type="entry name" value="DUF6128"/>
    <property type="match status" value="1"/>
</dbReference>
<evidence type="ECO:0000313" key="3">
    <source>
        <dbReference type="EMBL" id="QUH29429.1"/>
    </source>
</evidence>
<organism evidence="3 4">
    <name type="scientific">Vallitalea guaymasensis</name>
    <dbReference type="NCBI Taxonomy" id="1185412"/>
    <lineage>
        <taxon>Bacteria</taxon>
        <taxon>Bacillati</taxon>
        <taxon>Bacillota</taxon>
        <taxon>Clostridia</taxon>
        <taxon>Lachnospirales</taxon>
        <taxon>Vallitaleaceae</taxon>
        <taxon>Vallitalea</taxon>
    </lineage>
</organism>
<evidence type="ECO:0000259" key="2">
    <source>
        <dbReference type="Pfam" id="PF19623"/>
    </source>
</evidence>
<proteinExistence type="predicted"/>
<gene>
    <name evidence="3" type="ORF">HYG85_11065</name>
</gene>
<sequence>MQSNKYNRQVTMFEQEDKGYVSVGNKSYGYCKIETRGNKCRIKLSVNGLIKSNQYIYKACLVKTTENSSHMIPIGVIELDNNNCASLNINTDTDNIMKKDIPINDISIIAITCKENDNKFKFPLVGYIKEIDYPWKKNINIDRKINNHSRIEKSQINKEILIEENKVIETEPNHINKTDTDKSKTEKIIKTNIIDDSQTKKQSNENNNGPKIDDTKLTQENTNTNVYNKESENDKSIEIDDIGNQTFDIIKEHFDKNELTKIYDNIFKEYPKMKPFEGKYSNKEWIRIEPADIIYFPIESWLLTNNTFLLNAYRKYKHLILGRDMDCDRGKPYFILGVPGIYYPKDKVAAYFYGFKDFVCCSGAKTKSGEYGYWVKEIDCPM</sequence>
<feature type="region of interest" description="Disordered" evidence="1">
    <location>
        <begin position="193"/>
        <end position="221"/>
    </location>
</feature>
<protein>
    <recommendedName>
        <fullName evidence="2">DUF6128 domain-containing protein</fullName>
    </recommendedName>
</protein>
<dbReference type="Proteomes" id="UP000677305">
    <property type="component" value="Chromosome"/>
</dbReference>
<dbReference type="EMBL" id="CP058561">
    <property type="protein sequence ID" value="QUH29429.1"/>
    <property type="molecule type" value="Genomic_DNA"/>
</dbReference>
<dbReference type="InterPro" id="IPR046131">
    <property type="entry name" value="DUF6128"/>
</dbReference>
<dbReference type="AlphaFoldDB" id="A0A8J8MAL0"/>